<protein>
    <submittedName>
        <fullName evidence="9">Uncharacterized protein</fullName>
    </submittedName>
</protein>
<keyword evidence="5" id="KW-0067">ATP-binding</keyword>
<evidence type="ECO:0000313" key="10">
    <source>
        <dbReference type="Proteomes" id="UP000325577"/>
    </source>
</evidence>
<sequence>MAEAVLYNVASELLKKLGSVSVQEIGLVWGVKDELHKLANTVSTIRAALLDAEEQHTTNHEVRDWLGNLKDAVYAADDLLDDFSTEVLRRKVMTENKRGKRHLEAIGDQYFMDLLRRSFFHGVTEDEWGNVYCKMHDLIHDLAQSVAGIECSMENLDAKSVATRMLHVSFDSPLDSSWQIPSSLLRAKKMRTFLLPVQSEHLGELDKSTCDTIVSSFGCLRVLDFHGLRIKKVPNSIGSLSHLRELPREIKNLVSLRHLELDGCGSLTHMPHGLGQLTSLRTLTQFVVGHDSSAFRASGRLSELNGLVNLGGELRIVILRHLVKNEIAEAEDAKLRGNQCLESLRVVWKQEANDNEDAELLMKGLQPLQNLKMLHIQSYTGVNSPFWLLNLVEITLEDCDRCEHLPPFSQLPSLQVLKLIKMLSLEYIDNFNDVELSLTSSFGEEAGGSAAFFPSLKELKLYNLPKLKEWWRKQSLPRDRAAALTGEQQQQPSYLLPSFPCLSISTIEHCPRLISMPMHPWVEELSLRKVSKELIGQQLMVPAPGVSPQIRNTAVLTWTSSSSLPLSNLKSLYIDDIEDLVSLPTNGFQNLTSLERLEISKCSSLLSFPGRGLSGLTSLRFLTICFCESLSSLSQGIQHLTALGILKISNCPQLDLLDDDDGMQFQGLRSLTSLFFEYLPKLKKGRIGLRLLISQRLPLAEADILKWK</sequence>
<dbReference type="AlphaFoldDB" id="A0A5J4ZDN4"/>
<dbReference type="InterPro" id="IPR056789">
    <property type="entry name" value="LRR_R13L1-DRL21"/>
</dbReference>
<dbReference type="SUPFAM" id="SSF52058">
    <property type="entry name" value="L domain-like"/>
    <property type="match status" value="2"/>
</dbReference>
<keyword evidence="10" id="KW-1185">Reference proteome</keyword>
<organism evidence="9 10">
    <name type="scientific">Nyssa sinensis</name>
    <dbReference type="NCBI Taxonomy" id="561372"/>
    <lineage>
        <taxon>Eukaryota</taxon>
        <taxon>Viridiplantae</taxon>
        <taxon>Streptophyta</taxon>
        <taxon>Embryophyta</taxon>
        <taxon>Tracheophyta</taxon>
        <taxon>Spermatophyta</taxon>
        <taxon>Magnoliopsida</taxon>
        <taxon>eudicotyledons</taxon>
        <taxon>Gunneridae</taxon>
        <taxon>Pentapetalae</taxon>
        <taxon>asterids</taxon>
        <taxon>Cornales</taxon>
        <taxon>Nyssaceae</taxon>
        <taxon>Nyssa</taxon>
    </lineage>
</organism>
<dbReference type="PANTHER" id="PTHR36766">
    <property type="entry name" value="PLANT BROAD-SPECTRUM MILDEW RESISTANCE PROTEIN RPW8"/>
    <property type="match status" value="1"/>
</dbReference>
<dbReference type="InterPro" id="IPR032675">
    <property type="entry name" value="LRR_dom_sf"/>
</dbReference>
<evidence type="ECO:0000256" key="1">
    <source>
        <dbReference type="ARBA" id="ARBA00022614"/>
    </source>
</evidence>
<feature type="domain" description="R13L1/DRL21-like LRR repeat region" evidence="8">
    <location>
        <begin position="301"/>
        <end position="422"/>
    </location>
</feature>
<dbReference type="InterPro" id="IPR041118">
    <property type="entry name" value="Rx_N"/>
</dbReference>
<dbReference type="Pfam" id="PF23559">
    <property type="entry name" value="WHD_DRP"/>
    <property type="match status" value="1"/>
</dbReference>
<accession>A0A5J4ZDN4</accession>
<dbReference type="InterPro" id="IPR038005">
    <property type="entry name" value="RX-like_CC"/>
</dbReference>
<keyword evidence="1" id="KW-0433">Leucine-rich repeat</keyword>
<dbReference type="Gene3D" id="1.20.5.4130">
    <property type="match status" value="1"/>
</dbReference>
<proteinExistence type="predicted"/>
<evidence type="ECO:0000256" key="3">
    <source>
        <dbReference type="ARBA" id="ARBA00022741"/>
    </source>
</evidence>
<dbReference type="Pfam" id="PF18052">
    <property type="entry name" value="Rx_N"/>
    <property type="match status" value="1"/>
</dbReference>
<evidence type="ECO:0000256" key="2">
    <source>
        <dbReference type="ARBA" id="ARBA00022737"/>
    </source>
</evidence>
<dbReference type="EMBL" id="CM018052">
    <property type="protein sequence ID" value="KAA8515648.1"/>
    <property type="molecule type" value="Genomic_DNA"/>
</dbReference>
<evidence type="ECO:0000259" key="6">
    <source>
        <dbReference type="Pfam" id="PF18052"/>
    </source>
</evidence>
<dbReference type="Gene3D" id="3.80.10.10">
    <property type="entry name" value="Ribonuclease Inhibitor"/>
    <property type="match status" value="2"/>
</dbReference>
<dbReference type="GO" id="GO:0006952">
    <property type="term" value="P:defense response"/>
    <property type="evidence" value="ECO:0007669"/>
    <property type="project" value="UniProtKB-KW"/>
</dbReference>
<dbReference type="Pfam" id="PF25019">
    <property type="entry name" value="LRR_R13L1-DRL21"/>
    <property type="match status" value="1"/>
</dbReference>
<dbReference type="OrthoDB" id="5279713at2759"/>
<gene>
    <name evidence="9" type="ORF">F0562_018741</name>
</gene>
<evidence type="ECO:0000256" key="4">
    <source>
        <dbReference type="ARBA" id="ARBA00022821"/>
    </source>
</evidence>
<evidence type="ECO:0000256" key="5">
    <source>
        <dbReference type="ARBA" id="ARBA00022840"/>
    </source>
</evidence>
<dbReference type="Proteomes" id="UP000325577">
    <property type="component" value="Linkage Group LG9"/>
</dbReference>
<dbReference type="InterPro" id="IPR058922">
    <property type="entry name" value="WHD_DRP"/>
</dbReference>
<keyword evidence="4" id="KW-0611">Plant defense</keyword>
<keyword evidence="2" id="KW-0677">Repeat</keyword>
<feature type="domain" description="Disease resistance protein winged helix" evidence="7">
    <location>
        <begin position="97"/>
        <end position="143"/>
    </location>
</feature>
<evidence type="ECO:0000259" key="8">
    <source>
        <dbReference type="Pfam" id="PF25019"/>
    </source>
</evidence>
<evidence type="ECO:0000313" key="9">
    <source>
        <dbReference type="EMBL" id="KAA8515648.1"/>
    </source>
</evidence>
<dbReference type="CDD" id="cd14798">
    <property type="entry name" value="RX-CC_like"/>
    <property type="match status" value="1"/>
</dbReference>
<keyword evidence="3" id="KW-0547">Nucleotide-binding</keyword>
<dbReference type="PANTHER" id="PTHR36766:SF40">
    <property type="entry name" value="DISEASE RESISTANCE PROTEIN RGA3"/>
    <property type="match status" value="1"/>
</dbReference>
<dbReference type="GO" id="GO:0005524">
    <property type="term" value="F:ATP binding"/>
    <property type="evidence" value="ECO:0007669"/>
    <property type="project" value="UniProtKB-KW"/>
</dbReference>
<feature type="domain" description="Disease resistance N-terminal" evidence="6">
    <location>
        <begin position="10"/>
        <end position="96"/>
    </location>
</feature>
<evidence type="ECO:0000259" key="7">
    <source>
        <dbReference type="Pfam" id="PF23559"/>
    </source>
</evidence>
<name>A0A5J4ZDN4_9ASTE</name>
<reference evidence="9 10" key="1">
    <citation type="submission" date="2019-09" db="EMBL/GenBank/DDBJ databases">
        <title>A chromosome-level genome assembly of the Chinese tupelo Nyssa sinensis.</title>
        <authorList>
            <person name="Yang X."/>
            <person name="Kang M."/>
            <person name="Yang Y."/>
            <person name="Xiong H."/>
            <person name="Wang M."/>
            <person name="Zhang Z."/>
            <person name="Wang Z."/>
            <person name="Wu H."/>
            <person name="Ma T."/>
            <person name="Liu J."/>
            <person name="Xi Z."/>
        </authorList>
    </citation>
    <scope>NUCLEOTIDE SEQUENCE [LARGE SCALE GENOMIC DNA]</scope>
    <source>
        <strain evidence="9">J267</strain>
        <tissue evidence="9">Leaf</tissue>
    </source>
</reference>